<organism evidence="1 2">
    <name type="scientific">Eiseniibacteriota bacterium</name>
    <dbReference type="NCBI Taxonomy" id="2212470"/>
    <lineage>
        <taxon>Bacteria</taxon>
        <taxon>Candidatus Eiseniibacteriota</taxon>
    </lineage>
</organism>
<dbReference type="EMBL" id="JABFRW010000120">
    <property type="protein sequence ID" value="NOT34420.1"/>
    <property type="molecule type" value="Genomic_DNA"/>
</dbReference>
<dbReference type="Proteomes" id="UP000580839">
    <property type="component" value="Unassembled WGS sequence"/>
</dbReference>
<sequence>MLSYDWRHPERVVPWKPRHRFRVTEAGRSAFDDYSRVLKLAQDASNPREALDGAKTAWAEPFKLRTSDGIVLEDLVSGRTCLADIAETLAACDLTLREARGAIDRLLAASLIESVDPLPGS</sequence>
<reference evidence="1 2" key="1">
    <citation type="submission" date="2020-04" db="EMBL/GenBank/DDBJ databases">
        <title>Metagenomic profiling of ammonia- and methane-oxidizing microorganisms in a Dutch drinking water treatment plant.</title>
        <authorList>
            <person name="Poghosyan L."/>
            <person name="Leucker S."/>
        </authorList>
    </citation>
    <scope>NUCLEOTIDE SEQUENCE [LARGE SCALE GENOMIC DNA]</scope>
    <source>
        <strain evidence="1">S-RSF-IL-03</strain>
    </source>
</reference>
<protein>
    <recommendedName>
        <fullName evidence="3">PqqD family protein</fullName>
    </recommendedName>
</protein>
<evidence type="ECO:0000313" key="2">
    <source>
        <dbReference type="Proteomes" id="UP000580839"/>
    </source>
</evidence>
<gene>
    <name evidence="1" type="ORF">HOP12_09650</name>
</gene>
<evidence type="ECO:0008006" key="3">
    <source>
        <dbReference type="Google" id="ProtNLM"/>
    </source>
</evidence>
<dbReference type="AlphaFoldDB" id="A0A849SSR3"/>
<name>A0A849SSR3_UNCEI</name>
<comment type="caution">
    <text evidence="1">The sequence shown here is derived from an EMBL/GenBank/DDBJ whole genome shotgun (WGS) entry which is preliminary data.</text>
</comment>
<proteinExistence type="predicted"/>
<accession>A0A849SSR3</accession>
<evidence type="ECO:0000313" key="1">
    <source>
        <dbReference type="EMBL" id="NOT34420.1"/>
    </source>
</evidence>